<evidence type="ECO:0000256" key="4">
    <source>
        <dbReference type="ARBA" id="ARBA00022723"/>
    </source>
</evidence>
<proteinExistence type="inferred from homology"/>
<dbReference type="Proteomes" id="UP000585272">
    <property type="component" value="Unassembled WGS sequence"/>
</dbReference>
<protein>
    <recommendedName>
        <fullName evidence="13">Alanine--tRNA ligase</fullName>
        <ecNumber evidence="13">6.1.1.7</ecNumber>
    </recommendedName>
    <alternativeName>
        <fullName evidence="13">Alanyl-tRNA synthetase</fullName>
        <shortName evidence="13">AlaRS</shortName>
    </alternativeName>
</protein>
<keyword evidence="6 13" id="KW-0862">Zinc</keyword>
<dbReference type="GO" id="GO:0008270">
    <property type="term" value="F:zinc ion binding"/>
    <property type="evidence" value="ECO:0007669"/>
    <property type="project" value="UniProtKB-UniRule"/>
</dbReference>
<keyword evidence="9 13" id="KW-0648">Protein biosynthesis</keyword>
<dbReference type="InterPro" id="IPR018163">
    <property type="entry name" value="Thr/Ala-tRNA-synth_IIc_edit"/>
</dbReference>
<reference evidence="15 16" key="1">
    <citation type="submission" date="2020-08" db="EMBL/GenBank/DDBJ databases">
        <title>Genomic Encyclopedia of Archaeal and Bacterial Type Strains, Phase II (KMG-II): from individual species to whole genera.</title>
        <authorList>
            <person name="Goeker M."/>
        </authorList>
    </citation>
    <scope>NUCLEOTIDE SEQUENCE [LARGE SCALE GENOMIC DNA]</scope>
    <source>
        <strain evidence="15 16">DSM 23288</strain>
    </source>
</reference>
<dbReference type="SMART" id="SM00863">
    <property type="entry name" value="tRNA_SAD"/>
    <property type="match status" value="1"/>
</dbReference>
<dbReference type="Pfam" id="PF02272">
    <property type="entry name" value="DHHA1"/>
    <property type="match status" value="1"/>
</dbReference>
<dbReference type="GO" id="GO:0002161">
    <property type="term" value="F:aminoacyl-tRNA deacylase activity"/>
    <property type="evidence" value="ECO:0007669"/>
    <property type="project" value="TreeGrafter"/>
</dbReference>
<feature type="binding site" evidence="13">
    <location>
        <position position="673"/>
    </location>
    <ligand>
        <name>Zn(2+)</name>
        <dbReference type="ChEBI" id="CHEBI:29105"/>
    </ligand>
</feature>
<evidence type="ECO:0000313" key="16">
    <source>
        <dbReference type="Proteomes" id="UP000585272"/>
    </source>
</evidence>
<dbReference type="RefSeq" id="WP_183345284.1">
    <property type="nucleotide sequence ID" value="NZ_JACHNU010000009.1"/>
</dbReference>
<evidence type="ECO:0000256" key="8">
    <source>
        <dbReference type="ARBA" id="ARBA00022884"/>
    </source>
</evidence>
<dbReference type="InterPro" id="IPR018162">
    <property type="entry name" value="Ala-tRNA-ligase_IIc_anticod-bd"/>
</dbReference>
<evidence type="ECO:0000256" key="11">
    <source>
        <dbReference type="ARBA" id="ARBA00024779"/>
    </source>
</evidence>
<dbReference type="FunFam" id="3.30.54.20:FF:000001">
    <property type="entry name" value="Alanine--tRNA ligase"/>
    <property type="match status" value="1"/>
</dbReference>
<feature type="domain" description="Alanyl-transfer RNA synthetases family profile" evidence="14">
    <location>
        <begin position="3"/>
        <end position="716"/>
    </location>
</feature>
<dbReference type="GO" id="GO:0004813">
    <property type="term" value="F:alanine-tRNA ligase activity"/>
    <property type="evidence" value="ECO:0007669"/>
    <property type="project" value="UniProtKB-UniRule"/>
</dbReference>
<evidence type="ECO:0000256" key="12">
    <source>
        <dbReference type="ARBA" id="ARBA00048300"/>
    </source>
</evidence>
<dbReference type="SUPFAM" id="SSF50447">
    <property type="entry name" value="Translation proteins"/>
    <property type="match status" value="1"/>
</dbReference>
<dbReference type="GO" id="GO:0000049">
    <property type="term" value="F:tRNA binding"/>
    <property type="evidence" value="ECO:0007669"/>
    <property type="project" value="UniProtKB-KW"/>
</dbReference>
<dbReference type="Gene3D" id="3.30.980.10">
    <property type="entry name" value="Threonyl-trna Synthetase, Chain A, domain 2"/>
    <property type="match status" value="1"/>
</dbReference>
<comment type="catalytic activity">
    <reaction evidence="12 13">
        <text>tRNA(Ala) + L-alanine + ATP = L-alanyl-tRNA(Ala) + AMP + diphosphate</text>
        <dbReference type="Rhea" id="RHEA:12540"/>
        <dbReference type="Rhea" id="RHEA-COMP:9657"/>
        <dbReference type="Rhea" id="RHEA-COMP:9923"/>
        <dbReference type="ChEBI" id="CHEBI:30616"/>
        <dbReference type="ChEBI" id="CHEBI:33019"/>
        <dbReference type="ChEBI" id="CHEBI:57972"/>
        <dbReference type="ChEBI" id="CHEBI:78442"/>
        <dbReference type="ChEBI" id="CHEBI:78497"/>
        <dbReference type="ChEBI" id="CHEBI:456215"/>
        <dbReference type="EC" id="6.1.1.7"/>
    </reaction>
</comment>
<comment type="similarity">
    <text evidence="1 13">Belongs to the class-II aminoacyl-tRNA synthetase family.</text>
</comment>
<dbReference type="PROSITE" id="PS50860">
    <property type="entry name" value="AA_TRNA_LIGASE_II_ALA"/>
    <property type="match status" value="1"/>
</dbReference>
<dbReference type="InterPro" id="IPR009000">
    <property type="entry name" value="Transl_B-barrel_sf"/>
</dbReference>
<dbReference type="InterPro" id="IPR018165">
    <property type="entry name" value="Ala-tRNA-synth_IIc_core"/>
</dbReference>
<evidence type="ECO:0000256" key="2">
    <source>
        <dbReference type="ARBA" id="ARBA00022555"/>
    </source>
</evidence>
<evidence type="ECO:0000313" key="15">
    <source>
        <dbReference type="EMBL" id="MBB4664871.1"/>
    </source>
</evidence>
<dbReference type="InterPro" id="IPR045864">
    <property type="entry name" value="aa-tRNA-synth_II/BPL/LPL"/>
</dbReference>
<comment type="cofactor">
    <cofactor evidence="13">
        <name>Zn(2+)</name>
        <dbReference type="ChEBI" id="CHEBI:29105"/>
    </cofactor>
    <text evidence="13">Binds 1 zinc ion per subunit.</text>
</comment>
<organism evidence="15 16">
    <name type="scientific">Conexibacter arvalis</name>
    <dbReference type="NCBI Taxonomy" id="912552"/>
    <lineage>
        <taxon>Bacteria</taxon>
        <taxon>Bacillati</taxon>
        <taxon>Actinomycetota</taxon>
        <taxon>Thermoleophilia</taxon>
        <taxon>Solirubrobacterales</taxon>
        <taxon>Conexibacteraceae</taxon>
        <taxon>Conexibacter</taxon>
    </lineage>
</organism>
<dbReference type="InterPro" id="IPR050058">
    <property type="entry name" value="Ala-tRNA_ligase"/>
</dbReference>
<keyword evidence="2 13" id="KW-0820">tRNA-binding</keyword>
<dbReference type="PANTHER" id="PTHR11777:SF9">
    <property type="entry name" value="ALANINE--TRNA LIGASE, CYTOPLASMIC"/>
    <property type="match status" value="1"/>
</dbReference>
<comment type="domain">
    <text evidence="13">Consists of three domains; the N-terminal catalytic domain, the editing domain and the C-terminal C-Ala domain. The editing domain removes incorrectly charged amino acids, while the C-Ala domain, along with tRNA(Ala), serves as a bridge to cooperatively bring together the editing and aminoacylation centers thus stimulating deacylation of misacylated tRNAs.</text>
</comment>
<keyword evidence="10 13" id="KW-0030">Aminoacyl-tRNA synthetase</keyword>
<dbReference type="SUPFAM" id="SSF101353">
    <property type="entry name" value="Putative anticodon-binding domain of alanyl-tRNA synthetase (AlaRS)"/>
    <property type="match status" value="1"/>
</dbReference>
<keyword evidence="3 13" id="KW-0436">Ligase</keyword>
<evidence type="ECO:0000256" key="9">
    <source>
        <dbReference type="ARBA" id="ARBA00022917"/>
    </source>
</evidence>
<dbReference type="Gene3D" id="6.10.250.550">
    <property type="match status" value="1"/>
</dbReference>
<comment type="subcellular location">
    <subcellularLocation>
        <location evidence="13">Cytoplasm</location>
    </subcellularLocation>
</comment>
<dbReference type="PRINTS" id="PR00980">
    <property type="entry name" value="TRNASYNTHALA"/>
</dbReference>
<dbReference type="SUPFAM" id="SSF55681">
    <property type="entry name" value="Class II aaRS and biotin synthetases"/>
    <property type="match status" value="1"/>
</dbReference>
<dbReference type="InterPro" id="IPR023033">
    <property type="entry name" value="Ala_tRNA_ligase_euk/bac"/>
</dbReference>
<dbReference type="Gene3D" id="3.10.310.40">
    <property type="match status" value="1"/>
</dbReference>
<comment type="function">
    <text evidence="11 13">Catalyzes the attachment of alanine to tRNA(Ala) in a two-step reaction: alanine is first activated by ATP to form Ala-AMP and then transferred to the acceptor end of tRNA(Ala). Also edits incorrectly charged Ser-tRNA(Ala) and Gly-tRNA(Ala) via its editing domain.</text>
</comment>
<sequence>MPMTSDEIRETYLSFFQQRGHHLLRSAPLVPATHDPSVLLTTAGMHPLKPYFQGVEAPPARRLTSCQKCFRSTDIENVGNTLRHLTFFEMLGNFSIGDYFKAEVIRFAWELSTEGFGLDPDRIWVTVFGGDEELGLGPDEEAIELWLQVGVPRERIVECDREDNFWQAGPTGPCGPCSELYLDRGLEFGKPDDLPAGENERFLEFWNLVFMQFNQDPVNTLTPLPSKNIDTGLGLNRFAAMLQGKESVFETDQFWPLIELGQELSGRRYGQDEETTRALRILADHSRAMTFLVADGVVPSNEDRGYILRRVMRRAIQHGRRIGIEPGFLPRFADEVERLMGNAYPELLEQREAIRKWLAAEEESFGRTLEQGTRMLDELIAQAKGNGEEGLGAADVFQLHDTYGFPIEVTREIAAEHDLGVDESGFEALMEQQRTRARLGGKGGGAKDELRERAVELAGDAGFQSEFTGYVTTAQETTVGALEAERDGRVLVKLVESPFYAAGGGQVSDSGWVRCADGDCRAKVVDVLRVAGGADQVVVVEPEQGALKPGEQVHAIVDRAARHATEANHTATHLLHAALRRRLGGHVRQAGSAVQPDKLRFDFTHGHALSPKELRDVEDEVNEWILANYPVRALTTTLDEAKSLGAMALFGEKYGDVVRMVEVGDGSFSRELCGGTHVRSTAEIGLFRITAETSSAANVRRIEAITGPAAVTLLRAHDEALRDAATELRATPEQVPAEVGKLRKKVKQLEKAAKQGGGGNGAVDVDQLLASATEHGGGARVLTAIVETGDPKALPDVADRLKGKLGDAAIVLGTVAGGRVHLVATVAPALVERGVKAGAIVKVAAEVTGGGGGGRDTMARAGGRDPEKLAEAIDAARSAIEAALAG</sequence>
<evidence type="ECO:0000256" key="3">
    <source>
        <dbReference type="ARBA" id="ARBA00022598"/>
    </source>
</evidence>
<dbReference type="GO" id="GO:0006419">
    <property type="term" value="P:alanyl-tRNA aminoacylation"/>
    <property type="evidence" value="ECO:0007669"/>
    <property type="project" value="UniProtKB-UniRule"/>
</dbReference>
<evidence type="ECO:0000256" key="7">
    <source>
        <dbReference type="ARBA" id="ARBA00022840"/>
    </source>
</evidence>
<comment type="caution">
    <text evidence="15">The sequence shown here is derived from an EMBL/GenBank/DDBJ whole genome shotgun (WGS) entry which is preliminary data.</text>
</comment>
<feature type="binding site" evidence="13">
    <location>
        <position position="573"/>
    </location>
    <ligand>
        <name>Zn(2+)</name>
        <dbReference type="ChEBI" id="CHEBI:29105"/>
    </ligand>
</feature>
<dbReference type="AlphaFoldDB" id="A0A840IKW4"/>
<dbReference type="SUPFAM" id="SSF55186">
    <property type="entry name" value="ThrRS/AlaRS common domain"/>
    <property type="match status" value="1"/>
</dbReference>
<dbReference type="NCBIfam" id="TIGR00344">
    <property type="entry name" value="alaS"/>
    <property type="match status" value="1"/>
</dbReference>
<dbReference type="GO" id="GO:0005524">
    <property type="term" value="F:ATP binding"/>
    <property type="evidence" value="ECO:0007669"/>
    <property type="project" value="UniProtKB-UniRule"/>
</dbReference>
<feature type="binding site" evidence="13">
    <location>
        <position position="677"/>
    </location>
    <ligand>
        <name>Zn(2+)</name>
        <dbReference type="ChEBI" id="CHEBI:29105"/>
    </ligand>
</feature>
<keyword evidence="7 13" id="KW-0067">ATP-binding</keyword>
<accession>A0A840IKW4</accession>
<dbReference type="EC" id="6.1.1.7" evidence="13"/>
<dbReference type="Gene3D" id="3.30.54.20">
    <property type="match status" value="1"/>
</dbReference>
<dbReference type="EMBL" id="JACHNU010000009">
    <property type="protein sequence ID" value="MBB4664871.1"/>
    <property type="molecule type" value="Genomic_DNA"/>
</dbReference>
<dbReference type="Pfam" id="PF01411">
    <property type="entry name" value="tRNA-synt_2c"/>
    <property type="match status" value="1"/>
</dbReference>
<keyword evidence="13" id="KW-0963">Cytoplasm</keyword>
<dbReference type="HAMAP" id="MF_00036_B">
    <property type="entry name" value="Ala_tRNA_synth_B"/>
    <property type="match status" value="1"/>
</dbReference>
<keyword evidence="4 13" id="KW-0479">Metal-binding</keyword>
<dbReference type="CDD" id="cd00673">
    <property type="entry name" value="AlaRS_core"/>
    <property type="match status" value="1"/>
</dbReference>
<evidence type="ECO:0000256" key="6">
    <source>
        <dbReference type="ARBA" id="ARBA00022833"/>
    </source>
</evidence>
<keyword evidence="16" id="KW-1185">Reference proteome</keyword>
<evidence type="ECO:0000256" key="5">
    <source>
        <dbReference type="ARBA" id="ARBA00022741"/>
    </source>
</evidence>
<name>A0A840IKW4_9ACTN</name>
<dbReference type="InterPro" id="IPR018164">
    <property type="entry name" value="Ala-tRNA-synth_IIc_N"/>
</dbReference>
<evidence type="ECO:0000259" key="14">
    <source>
        <dbReference type="PROSITE" id="PS50860"/>
    </source>
</evidence>
<dbReference type="FunFam" id="3.30.980.10:FF:000004">
    <property type="entry name" value="Alanine--tRNA ligase, cytoplasmic"/>
    <property type="match status" value="1"/>
</dbReference>
<keyword evidence="8 13" id="KW-0694">RNA-binding</keyword>
<evidence type="ECO:0000256" key="10">
    <source>
        <dbReference type="ARBA" id="ARBA00023146"/>
    </source>
</evidence>
<evidence type="ECO:0000256" key="13">
    <source>
        <dbReference type="HAMAP-Rule" id="MF_00036"/>
    </source>
</evidence>
<dbReference type="InterPro" id="IPR002318">
    <property type="entry name" value="Ala-tRNA-lgiase_IIc"/>
</dbReference>
<evidence type="ECO:0000256" key="1">
    <source>
        <dbReference type="ARBA" id="ARBA00008226"/>
    </source>
</evidence>
<dbReference type="Gene3D" id="3.30.930.10">
    <property type="entry name" value="Bira Bifunctional Protein, Domain 2"/>
    <property type="match status" value="1"/>
</dbReference>
<dbReference type="Pfam" id="PF07973">
    <property type="entry name" value="tRNA_SAD"/>
    <property type="match status" value="1"/>
</dbReference>
<dbReference type="InterPro" id="IPR003156">
    <property type="entry name" value="DHHA1_dom"/>
</dbReference>
<dbReference type="GO" id="GO:0005829">
    <property type="term" value="C:cytosol"/>
    <property type="evidence" value="ECO:0007669"/>
    <property type="project" value="TreeGrafter"/>
</dbReference>
<dbReference type="InterPro" id="IPR012947">
    <property type="entry name" value="tRNA_SAD"/>
</dbReference>
<keyword evidence="5 13" id="KW-0547">Nucleotide-binding</keyword>
<dbReference type="Gene3D" id="2.40.30.130">
    <property type="match status" value="1"/>
</dbReference>
<dbReference type="FunFam" id="3.10.310.40:FF:000001">
    <property type="entry name" value="Alanine--tRNA ligase"/>
    <property type="match status" value="1"/>
</dbReference>
<gene>
    <name evidence="13" type="primary">alaS</name>
    <name evidence="15" type="ORF">BDZ31_004489</name>
</gene>
<dbReference type="PANTHER" id="PTHR11777">
    <property type="entry name" value="ALANYL-TRNA SYNTHETASE"/>
    <property type="match status" value="1"/>
</dbReference>
<feature type="binding site" evidence="13">
    <location>
        <position position="569"/>
    </location>
    <ligand>
        <name>Zn(2+)</name>
        <dbReference type="ChEBI" id="CHEBI:29105"/>
    </ligand>
</feature>